<dbReference type="PANTHER" id="PTHR22916">
    <property type="entry name" value="GLYCOSYLTRANSFERASE"/>
    <property type="match status" value="1"/>
</dbReference>
<dbReference type="SUPFAM" id="SSF53448">
    <property type="entry name" value="Nucleotide-diphospho-sugar transferases"/>
    <property type="match status" value="1"/>
</dbReference>
<organism evidence="2 3">
    <name type="scientific">Aquiflexum balticum DSM 16537</name>
    <dbReference type="NCBI Taxonomy" id="758820"/>
    <lineage>
        <taxon>Bacteria</taxon>
        <taxon>Pseudomonadati</taxon>
        <taxon>Bacteroidota</taxon>
        <taxon>Cytophagia</taxon>
        <taxon>Cytophagales</taxon>
        <taxon>Cyclobacteriaceae</taxon>
        <taxon>Aquiflexum</taxon>
    </lineage>
</organism>
<dbReference type="EMBL" id="LT838813">
    <property type="protein sequence ID" value="SMD46054.1"/>
    <property type="molecule type" value="Genomic_DNA"/>
</dbReference>
<keyword evidence="2" id="KW-0808">Transferase</keyword>
<reference evidence="3" key="1">
    <citation type="submission" date="2017-04" db="EMBL/GenBank/DDBJ databases">
        <authorList>
            <person name="Varghese N."/>
            <person name="Submissions S."/>
        </authorList>
    </citation>
    <scope>NUCLEOTIDE SEQUENCE [LARGE SCALE GENOMIC DNA]</scope>
    <source>
        <strain evidence="3">DSM 16537</strain>
    </source>
</reference>
<dbReference type="RefSeq" id="WP_084122999.1">
    <property type="nucleotide sequence ID" value="NZ_LT838813.1"/>
</dbReference>
<dbReference type="Proteomes" id="UP000192333">
    <property type="component" value="Chromosome I"/>
</dbReference>
<dbReference type="STRING" id="758820.SAMN00777080_4733"/>
<name>A0A1W2HB71_9BACT</name>
<evidence type="ECO:0000259" key="1">
    <source>
        <dbReference type="Pfam" id="PF00535"/>
    </source>
</evidence>
<proteinExistence type="predicted"/>
<dbReference type="PANTHER" id="PTHR22916:SF3">
    <property type="entry name" value="UDP-GLCNAC:BETAGAL BETA-1,3-N-ACETYLGLUCOSAMINYLTRANSFERASE-LIKE PROTEIN 1"/>
    <property type="match status" value="1"/>
</dbReference>
<dbReference type="CDD" id="cd00761">
    <property type="entry name" value="Glyco_tranf_GTA_type"/>
    <property type="match status" value="1"/>
</dbReference>
<dbReference type="InterPro" id="IPR001173">
    <property type="entry name" value="Glyco_trans_2-like"/>
</dbReference>
<evidence type="ECO:0000313" key="3">
    <source>
        <dbReference type="Proteomes" id="UP000192333"/>
    </source>
</evidence>
<sequence length="315" mass="37205">MFSVIIPLFNKSKYIKRAIDSVLEQKFQEFEIIVINDGSTDGGENEVLRYFANKVKLLSQPNRGVSSARNEGIKNATFDYLAFLDADDYWHPDYLSAVRQVLIENPTVGIIGTKYDSIKLEDGKSIKYHHLTNYFKIAPINIMFFTSGTVLKKEFFDKNPGFDERLKLGEDVDVWLRSSLYYGDGIYISNKLVFYGQDDSQRATQKQYLIEETVFSKLIEENYFENSAESSKVSKKDFNKFISKYLYFNLFNFYTLKENIQRINRILIQIPNNFFLMSFPYKFPDSVLKKIFDSDWIKFHFRNYLKFCVRYIYKN</sequence>
<gene>
    <name evidence="2" type="ORF">SAMN00777080_4733</name>
</gene>
<dbReference type="OrthoDB" id="6307329at2"/>
<protein>
    <submittedName>
        <fullName evidence="2">Glycosyltransferase involved in cell wall bisynthesis</fullName>
    </submittedName>
</protein>
<dbReference type="GO" id="GO:0016758">
    <property type="term" value="F:hexosyltransferase activity"/>
    <property type="evidence" value="ECO:0007669"/>
    <property type="project" value="UniProtKB-ARBA"/>
</dbReference>
<keyword evidence="3" id="KW-1185">Reference proteome</keyword>
<evidence type="ECO:0000313" key="2">
    <source>
        <dbReference type="EMBL" id="SMD46054.1"/>
    </source>
</evidence>
<feature type="domain" description="Glycosyltransferase 2-like" evidence="1">
    <location>
        <begin position="3"/>
        <end position="129"/>
    </location>
</feature>
<dbReference type="Gene3D" id="3.90.550.10">
    <property type="entry name" value="Spore Coat Polysaccharide Biosynthesis Protein SpsA, Chain A"/>
    <property type="match status" value="1"/>
</dbReference>
<accession>A0A1W2HB71</accession>
<dbReference type="Pfam" id="PF00535">
    <property type="entry name" value="Glycos_transf_2"/>
    <property type="match status" value="1"/>
</dbReference>
<dbReference type="InterPro" id="IPR029044">
    <property type="entry name" value="Nucleotide-diphossugar_trans"/>
</dbReference>
<dbReference type="AlphaFoldDB" id="A0A1W2HB71"/>